<dbReference type="InterPro" id="IPR018620">
    <property type="entry name" value="Ubiquitin3-bd_protein_But2_C"/>
</dbReference>
<sequence>MNRIAICHGLSRIKDPLDVTTSLATVAARGKYEDLSWRKLMERREKQQQWDACFYDSSTRLCLAGISNYHQSKMNLLLLTLTLLTTLTSATPTPRQMNILYPYETYRYWVQSGNWKLDPQDQLLVVKNGNAADETTSIVTFNIPPAADGHKCKLLFDLWDRDVSSGSKQADVFTATRPTGASASDSDTGSVSLQSVSKEVADVIVQSRDEHVGRISVSAPGTADWVLAYQGYPEFDCPAGQIVGFEFVGVGDEVAIRWDIGVTGPRVQIL</sequence>
<evidence type="ECO:0000313" key="2">
    <source>
        <dbReference type="EMBL" id="QRD90916.1"/>
    </source>
</evidence>
<dbReference type="VEuPathDB" id="FungiDB:F9C07_10283"/>
<dbReference type="EMBL" id="CP044618">
    <property type="protein sequence ID" value="QRD90916.1"/>
    <property type="molecule type" value="Genomic_DNA"/>
</dbReference>
<proteinExistence type="predicted"/>
<protein>
    <recommendedName>
        <fullName evidence="1">Ubiquitin 3 binding protein But2 C-terminal domain-containing protein</fullName>
    </recommendedName>
</protein>
<keyword evidence="3" id="KW-1185">Reference proteome</keyword>
<dbReference type="AlphaFoldDB" id="A0A7U2MW12"/>
<organism evidence="2 3">
    <name type="scientific">Aspergillus flavus (strain ATCC 200026 / FGSC A1120 / IAM 13836 / NRRL 3357 / JCM 12722 / SRRC 167)</name>
    <dbReference type="NCBI Taxonomy" id="332952"/>
    <lineage>
        <taxon>Eukaryota</taxon>
        <taxon>Fungi</taxon>
        <taxon>Dikarya</taxon>
        <taxon>Ascomycota</taxon>
        <taxon>Pezizomycotina</taxon>
        <taxon>Eurotiomycetes</taxon>
        <taxon>Eurotiomycetidae</taxon>
        <taxon>Eurotiales</taxon>
        <taxon>Aspergillaceae</taxon>
        <taxon>Aspergillus</taxon>
        <taxon>Aspergillus subgen. Circumdati</taxon>
    </lineage>
</organism>
<dbReference type="VEuPathDB" id="FungiDB:AFLA_011542"/>
<feature type="domain" description="Ubiquitin 3 binding protein But2 C-terminal" evidence="1">
    <location>
        <begin position="118"/>
        <end position="254"/>
    </location>
</feature>
<evidence type="ECO:0000259" key="1">
    <source>
        <dbReference type="Pfam" id="PF09792"/>
    </source>
</evidence>
<name>A0A7U2MW12_ASPFN</name>
<dbReference type="Proteomes" id="UP000596276">
    <property type="component" value="Chromosome 4"/>
</dbReference>
<dbReference type="Pfam" id="PF09792">
    <property type="entry name" value="But2"/>
    <property type="match status" value="1"/>
</dbReference>
<evidence type="ECO:0000313" key="3">
    <source>
        <dbReference type="Proteomes" id="UP000596276"/>
    </source>
</evidence>
<reference evidence="3" key="1">
    <citation type="journal article" date="2021" name="G3 (Bethesda)">
        <title>Chromosome assembled and annotated genome sequence of Aspergillus flavus NRRL 3357.</title>
        <authorList>
            <person name="Skerker J.M."/>
            <person name="Pianalto K.M."/>
            <person name="Mondo S.J."/>
            <person name="Yang K."/>
            <person name="Arkin A.P."/>
            <person name="Keller N.P."/>
            <person name="Grigoriev I.V."/>
            <person name="Louise Glass N.L."/>
        </authorList>
    </citation>
    <scope>NUCLEOTIDE SEQUENCE [LARGE SCALE GENOMIC DNA]</scope>
    <source>
        <strain evidence="3">ATCC 200026 / FGSC A1120 / IAM 13836 / NRRL 3357 / JCM 12722 / SRRC 167</strain>
    </source>
</reference>
<accession>A0A7U2MW12</accession>
<gene>
    <name evidence="2" type="ORF">F9C07_10283</name>
</gene>